<dbReference type="EMBL" id="QNRE01000011">
    <property type="protein sequence ID" value="RBO87414.1"/>
    <property type="molecule type" value="Genomic_DNA"/>
</dbReference>
<evidence type="ECO:0000256" key="11">
    <source>
        <dbReference type="ARBA" id="ARBA00033184"/>
    </source>
</evidence>
<feature type="transmembrane region" description="Helical" evidence="13">
    <location>
        <begin position="291"/>
        <end position="309"/>
    </location>
</feature>
<evidence type="ECO:0000256" key="2">
    <source>
        <dbReference type="ARBA" id="ARBA00004776"/>
    </source>
</evidence>
<feature type="transmembrane region" description="Helical" evidence="13">
    <location>
        <begin position="224"/>
        <end position="242"/>
    </location>
</feature>
<dbReference type="Proteomes" id="UP000252586">
    <property type="component" value="Unassembled WGS sequence"/>
</dbReference>
<evidence type="ECO:0000313" key="17">
    <source>
        <dbReference type="Proteomes" id="UP000252586"/>
    </source>
</evidence>
<keyword evidence="6" id="KW-1003">Cell membrane</keyword>
<comment type="catalytic activity">
    <reaction evidence="12">
        <text>Adds an alpha-D-arabinofuranosyl group from trans,octacis-decaprenylphospho-beta-D-arabinofuranose at the 5-O-position of the eighth, tenth and twelfth galactofuranose unit of the galactofuranan chain of [beta-D-galactofuranosyl-(1-&gt;5)-beta-D-galactofuranosyl-(1-&gt;6)]14-beta-D-galactofuranosyl-(1-&gt;5)-beta-D-galactofuranosyl-(1-&gt;4)-alpha-L-rhamnopyranosyl-(1-&gt;3)-N-acetyl-alpha-D-glucosaminyl-diphospho-trans,octacis-decaprenol.</text>
        <dbReference type="EC" id="2.4.2.46"/>
    </reaction>
</comment>
<feature type="transmembrane region" description="Helical" evidence="13">
    <location>
        <begin position="116"/>
        <end position="136"/>
    </location>
</feature>
<dbReference type="InterPro" id="IPR020959">
    <property type="entry name" value="ArabinofuranosylTrfase_AftA_C"/>
</dbReference>
<keyword evidence="7 16" id="KW-0808">Transferase</keyword>
<evidence type="ECO:0000256" key="1">
    <source>
        <dbReference type="ARBA" id="ARBA00004651"/>
    </source>
</evidence>
<dbReference type="AlphaFoldDB" id="A0A366DDB9"/>
<dbReference type="STRING" id="1210090.GCA_001613185_01543"/>
<dbReference type="InterPro" id="IPR020963">
    <property type="entry name" value="ArabinofuranosylTrfase_AftA_N"/>
</dbReference>
<evidence type="ECO:0000256" key="4">
    <source>
        <dbReference type="ARBA" id="ARBA00012037"/>
    </source>
</evidence>
<feature type="transmembrane region" description="Helical" evidence="13">
    <location>
        <begin position="142"/>
        <end position="160"/>
    </location>
</feature>
<evidence type="ECO:0000256" key="13">
    <source>
        <dbReference type="SAM" id="Phobius"/>
    </source>
</evidence>
<feature type="domain" description="Arabinofuranosyltransferase AftA C-terminal" evidence="14">
    <location>
        <begin position="342"/>
        <end position="513"/>
    </location>
</feature>
<comment type="caution">
    <text evidence="16">The sequence shown here is derived from an EMBL/GenBank/DDBJ whole genome shotgun (WGS) entry which is preliminary data.</text>
</comment>
<dbReference type="Pfam" id="PF12250">
    <property type="entry name" value="AftA_N"/>
    <property type="match status" value="1"/>
</dbReference>
<dbReference type="UniPathway" id="UPA00963"/>
<dbReference type="GO" id="GO:0016757">
    <property type="term" value="F:glycosyltransferase activity"/>
    <property type="evidence" value="ECO:0007669"/>
    <property type="project" value="InterPro"/>
</dbReference>
<evidence type="ECO:0000256" key="7">
    <source>
        <dbReference type="ARBA" id="ARBA00022679"/>
    </source>
</evidence>
<protein>
    <recommendedName>
        <fullName evidence="5">Galactan 5-O-arabinofuranosyltransferase</fullName>
        <ecNumber evidence="4">2.4.2.46</ecNumber>
    </recommendedName>
    <alternativeName>
        <fullName evidence="11">Arabinofuranosyltransferase AftA</fullName>
    </alternativeName>
</protein>
<evidence type="ECO:0000256" key="9">
    <source>
        <dbReference type="ARBA" id="ARBA00022989"/>
    </source>
</evidence>
<dbReference type="EC" id="2.4.2.46" evidence="4"/>
<feature type="transmembrane region" description="Helical" evidence="13">
    <location>
        <begin position="254"/>
        <end position="271"/>
    </location>
</feature>
<evidence type="ECO:0000256" key="12">
    <source>
        <dbReference type="ARBA" id="ARBA00034030"/>
    </source>
</evidence>
<comment type="subcellular location">
    <subcellularLocation>
        <location evidence="1">Cell membrane</location>
        <topology evidence="1">Multi-pass membrane protein</topology>
    </subcellularLocation>
</comment>
<evidence type="ECO:0000259" key="15">
    <source>
        <dbReference type="Pfam" id="PF12250"/>
    </source>
</evidence>
<keyword evidence="17" id="KW-1185">Reference proteome</keyword>
<evidence type="ECO:0000256" key="5">
    <source>
        <dbReference type="ARBA" id="ARBA00020482"/>
    </source>
</evidence>
<feature type="transmembrane region" description="Helical" evidence="13">
    <location>
        <begin position="36"/>
        <end position="59"/>
    </location>
</feature>
<dbReference type="GO" id="GO:0005886">
    <property type="term" value="C:plasma membrane"/>
    <property type="evidence" value="ECO:0007669"/>
    <property type="project" value="UniProtKB-SubCell"/>
</dbReference>
<gene>
    <name evidence="16" type="ORF">DFR74_111120</name>
</gene>
<organism evidence="16 17">
    <name type="scientific">Nocardia puris</name>
    <dbReference type="NCBI Taxonomy" id="208602"/>
    <lineage>
        <taxon>Bacteria</taxon>
        <taxon>Bacillati</taxon>
        <taxon>Actinomycetota</taxon>
        <taxon>Actinomycetes</taxon>
        <taxon>Mycobacteriales</taxon>
        <taxon>Nocardiaceae</taxon>
        <taxon>Nocardia</taxon>
    </lineage>
</organism>
<dbReference type="GO" id="GO:0045227">
    <property type="term" value="P:capsule polysaccharide biosynthetic process"/>
    <property type="evidence" value="ECO:0007669"/>
    <property type="project" value="UniProtKB-UniPathway"/>
</dbReference>
<comment type="similarity">
    <text evidence="3">Belongs to the glycosyltransferase 85 family.</text>
</comment>
<sequence length="514" mass="55754">MIGTLCVAAILLRRVPVELACGSVQRWRAKFASFLAWAGISGYVTITVGMPLAATRLYLGGLSPDQQHRIQLVGRFADSPVWRDETFIALPPDEAAAWYWMAGRAAAILDLPGWEAFKLIAITSIAITATLSLLWWSRLVRAELAIAITTITTAATVAYAATDPARAVCLLLMPAAVFSVWRSTSSAITTGERDLAPTSPRFPAVAQLPALGAYLALCATFDRTAFGFAAPLMTAALLLAIVTNARHRIDSVRPIIVSAIAAAIPALSWITYQSLCTASAFTDIVPSTTEWRVVVVILLAAAAPAFAWATRSASLKVGTANQINRALTALVLIGFVNFSQNIPNMLATHVEYAYTDTDGDGRRADQFPASAVHHYRAVDNAIATATTPQPRRDIVVLTGDPSFLAIYPYSGFLPQSNRYSNPGADYDSRVRAIREWSTQRTAAELVSALDRSPQRPPSVFVLRRSGDGYVLRLAHDPTIDESRTYTTIMLGADLFDSRYFTRTDIGPFTVLARR</sequence>
<accession>A0A366DDB9</accession>
<evidence type="ECO:0000259" key="14">
    <source>
        <dbReference type="Pfam" id="PF12249"/>
    </source>
</evidence>
<keyword evidence="8 13" id="KW-0812">Transmembrane</keyword>
<evidence type="ECO:0000256" key="6">
    <source>
        <dbReference type="ARBA" id="ARBA00022475"/>
    </source>
</evidence>
<evidence type="ECO:0000256" key="10">
    <source>
        <dbReference type="ARBA" id="ARBA00023136"/>
    </source>
</evidence>
<name>A0A366DDB9_9NOCA</name>
<evidence type="ECO:0000256" key="3">
    <source>
        <dbReference type="ARBA" id="ARBA00009655"/>
    </source>
</evidence>
<evidence type="ECO:0000256" key="8">
    <source>
        <dbReference type="ARBA" id="ARBA00022692"/>
    </source>
</evidence>
<evidence type="ECO:0000313" key="16">
    <source>
        <dbReference type="EMBL" id="RBO87414.1"/>
    </source>
</evidence>
<comment type="pathway">
    <text evidence="2">Cell wall biogenesis; cell wall polysaccharide biosynthesis.</text>
</comment>
<reference evidence="16 17" key="1">
    <citation type="submission" date="2018-06" db="EMBL/GenBank/DDBJ databases">
        <title>Genomic Encyclopedia of Type Strains, Phase IV (KMG-IV): sequencing the most valuable type-strain genomes for metagenomic binning, comparative biology and taxonomic classification.</title>
        <authorList>
            <person name="Goeker M."/>
        </authorList>
    </citation>
    <scope>NUCLEOTIDE SEQUENCE [LARGE SCALE GENOMIC DNA]</scope>
    <source>
        <strain evidence="16 17">DSM 44599</strain>
    </source>
</reference>
<dbReference type="Pfam" id="PF12249">
    <property type="entry name" value="AftA_C"/>
    <property type="match status" value="1"/>
</dbReference>
<keyword evidence="10 13" id="KW-0472">Membrane</keyword>
<dbReference type="GO" id="GO:0044038">
    <property type="term" value="P:cell wall macromolecule biosynthetic process"/>
    <property type="evidence" value="ECO:0007669"/>
    <property type="project" value="InterPro"/>
</dbReference>
<proteinExistence type="inferred from homology"/>
<feature type="domain" description="Arabinofuranosyltransferase AftA N-terminal" evidence="15">
    <location>
        <begin position="19"/>
        <end position="273"/>
    </location>
</feature>
<keyword evidence="9 13" id="KW-1133">Transmembrane helix</keyword>